<name>A0ABR6L853_9HYPH</name>
<reference evidence="2 3" key="1">
    <citation type="submission" date="2020-08" db="EMBL/GenBank/DDBJ databases">
        <title>Genomic Encyclopedia of Type Strains, Phase IV (KMG-IV): sequencing the most valuable type-strain genomes for metagenomic binning, comparative biology and taxonomic classification.</title>
        <authorList>
            <person name="Goeker M."/>
        </authorList>
    </citation>
    <scope>NUCLEOTIDE SEQUENCE [LARGE SCALE GENOMIC DNA]</scope>
    <source>
        <strain evidence="2 3">DSM 7050</strain>
    </source>
</reference>
<comment type="caution">
    <text evidence="2">The sequence shown here is derived from an EMBL/GenBank/DDBJ whole genome shotgun (WGS) entry which is preliminary data.</text>
</comment>
<dbReference type="Gene3D" id="3.90.1530.30">
    <property type="match status" value="1"/>
</dbReference>
<dbReference type="InterPro" id="IPR036086">
    <property type="entry name" value="ParB/Sulfiredoxin_sf"/>
</dbReference>
<dbReference type="PANTHER" id="PTHR33375">
    <property type="entry name" value="CHROMOSOME-PARTITIONING PROTEIN PARB-RELATED"/>
    <property type="match status" value="1"/>
</dbReference>
<protein>
    <submittedName>
        <fullName evidence="2">ParB family chromosome partitioning protein</fullName>
    </submittedName>
</protein>
<dbReference type="SUPFAM" id="SSF109709">
    <property type="entry name" value="KorB DNA-binding domain-like"/>
    <property type="match status" value="1"/>
</dbReference>
<organism evidence="2 3">
    <name type="scientific">Aminobacter niigataensis</name>
    <dbReference type="NCBI Taxonomy" id="83265"/>
    <lineage>
        <taxon>Bacteria</taxon>
        <taxon>Pseudomonadati</taxon>
        <taxon>Pseudomonadota</taxon>
        <taxon>Alphaproteobacteria</taxon>
        <taxon>Hyphomicrobiales</taxon>
        <taxon>Phyllobacteriaceae</taxon>
        <taxon>Aminobacter</taxon>
    </lineage>
</organism>
<dbReference type="InterPro" id="IPR003115">
    <property type="entry name" value="ParB_N"/>
</dbReference>
<evidence type="ECO:0000313" key="3">
    <source>
        <dbReference type="Proteomes" id="UP000539538"/>
    </source>
</evidence>
<evidence type="ECO:0000313" key="2">
    <source>
        <dbReference type="EMBL" id="MBB4652983.1"/>
    </source>
</evidence>
<dbReference type="Gene3D" id="1.10.10.2830">
    <property type="match status" value="1"/>
</dbReference>
<sequence length="607" mass="65233">MTSRMIPLNELRFGHEATPPINARRVGREDEIAELAASIHAHGLITPPKVKEIARTFYVGIGNRRLAAMRLLVEQGQLAPDWLVTCDEFDGDIADPREIALAEQIMRAPLHEADQLEEFTILVDAGLSEASIASRFGIEPQRVKKILALGRLSPVILDAWRQGAFDREPAGCVRAFTLAPSIEAQEAVFAKLHKNNNLHAHAIRQAFGANNHEAAKAIKIAGVEAYTDAGGRMTTDLFGDNHVIEDPEIAVQVAEAKIEATLTGLRAEGWSWVSTADDLPYSWTYSWGTEKPAEGKATAGEKKAIKKLEKAAAKGTDGAADDLAALQKAIAERQWTPEQLARAGAVLTISHYGDLNIKRGVVKPHAAKKAASADADGTKEKAAPTISNALAMRLSAQAGLATRKALQAEPRLGLIALLAGFLTKRDMYSGARLCPIHVSHEGMGYQQLRGTELFQDALERLQAMTDSELFVVAAGIAGNAVDLHVSSSEYKAFDGAPAALAAAIDADNMTAALHETFDAADYFGGVSKSFVIDAIREAINDDEARRADKLKKKELVDFAVENVAGTGWLPPELRAPTYSGPGERPAIAAPALEEDPDFAEIDEEEAA</sequence>
<dbReference type="Proteomes" id="UP000539538">
    <property type="component" value="Unassembled WGS sequence"/>
</dbReference>
<dbReference type="SMART" id="SM00470">
    <property type="entry name" value="ParB"/>
    <property type="match status" value="1"/>
</dbReference>
<accession>A0ABR6L853</accession>
<evidence type="ECO:0000259" key="1">
    <source>
        <dbReference type="SMART" id="SM00470"/>
    </source>
</evidence>
<dbReference type="InterPro" id="IPR050336">
    <property type="entry name" value="Chromosome_partition/occlusion"/>
</dbReference>
<feature type="domain" description="ParB-like N-terminal" evidence="1">
    <location>
        <begin position="4"/>
        <end position="105"/>
    </location>
</feature>
<dbReference type="RefSeq" id="WP_183264384.1">
    <property type="nucleotide sequence ID" value="NZ_BAAAVZ010000026.1"/>
</dbReference>
<gene>
    <name evidence="2" type="ORF">GGQ99_004767</name>
</gene>
<dbReference type="CDD" id="cd16406">
    <property type="entry name" value="ParB_N_like"/>
    <property type="match status" value="1"/>
</dbReference>
<dbReference type="SUPFAM" id="SSF110849">
    <property type="entry name" value="ParB/Sulfiredoxin"/>
    <property type="match status" value="1"/>
</dbReference>
<proteinExistence type="predicted"/>
<dbReference type="PANTHER" id="PTHR33375:SF7">
    <property type="entry name" value="CHROMOSOME 2-PARTITIONING PROTEIN PARB-RELATED"/>
    <property type="match status" value="1"/>
</dbReference>
<dbReference type="Pfam" id="PF02195">
    <property type="entry name" value="ParB_N"/>
    <property type="match status" value="1"/>
</dbReference>
<dbReference type="EMBL" id="JACHOT010000009">
    <property type="protein sequence ID" value="MBB4652983.1"/>
    <property type="molecule type" value="Genomic_DNA"/>
</dbReference>
<keyword evidence="3" id="KW-1185">Reference proteome</keyword>